<evidence type="ECO:0000256" key="3">
    <source>
        <dbReference type="SAM" id="MobiDB-lite"/>
    </source>
</evidence>
<accession>K0R0V6</accession>
<dbReference type="Pfam" id="PF08238">
    <property type="entry name" value="Sel1"/>
    <property type="match status" value="2"/>
</dbReference>
<dbReference type="InterPro" id="IPR001841">
    <property type="entry name" value="Znf_RING"/>
</dbReference>
<dbReference type="GO" id="GO:0005737">
    <property type="term" value="C:cytoplasm"/>
    <property type="evidence" value="ECO:0007669"/>
    <property type="project" value="UniProtKB-ARBA"/>
</dbReference>
<dbReference type="InterPro" id="IPR006597">
    <property type="entry name" value="Sel1-like"/>
</dbReference>
<name>K0R0V6_THAOC</name>
<proteinExistence type="inferred from homology"/>
<dbReference type="OrthoDB" id="206966at2759"/>
<keyword evidence="6" id="KW-1185">Reference proteome</keyword>
<comment type="caution">
    <text evidence="5">The sequence shown here is derived from an EMBL/GenBank/DDBJ whole genome shotgun (WGS) entry which is preliminary data.</text>
</comment>
<dbReference type="SUPFAM" id="SSF57850">
    <property type="entry name" value="RING/U-box"/>
    <property type="match status" value="1"/>
</dbReference>
<protein>
    <recommendedName>
        <fullName evidence="4">RING-type domain-containing protein</fullName>
    </recommendedName>
</protein>
<comment type="similarity">
    <text evidence="1">Belongs to the sel-1 family.</text>
</comment>
<dbReference type="Gene3D" id="1.25.40.10">
    <property type="entry name" value="Tetratricopeptide repeat domain"/>
    <property type="match status" value="1"/>
</dbReference>
<dbReference type="Gene3D" id="3.30.40.10">
    <property type="entry name" value="Zinc/RING finger domain, C3HC4 (zinc finger)"/>
    <property type="match status" value="1"/>
</dbReference>
<dbReference type="GO" id="GO:0008270">
    <property type="term" value="F:zinc ion binding"/>
    <property type="evidence" value="ECO:0007669"/>
    <property type="project" value="UniProtKB-KW"/>
</dbReference>
<dbReference type="InterPro" id="IPR011990">
    <property type="entry name" value="TPR-like_helical_dom_sf"/>
</dbReference>
<dbReference type="EMBL" id="AGNL01048164">
    <property type="protein sequence ID" value="EJK45898.1"/>
    <property type="molecule type" value="Genomic_DNA"/>
</dbReference>
<dbReference type="PANTHER" id="PTHR11102:SF160">
    <property type="entry name" value="ERAD-ASSOCIATED E3 UBIQUITIN-PROTEIN LIGASE COMPONENT HRD3"/>
    <property type="match status" value="1"/>
</dbReference>
<reference evidence="5 6" key="1">
    <citation type="journal article" date="2012" name="Genome Biol.">
        <title>Genome and low-iron response of an oceanic diatom adapted to chronic iron limitation.</title>
        <authorList>
            <person name="Lommer M."/>
            <person name="Specht M."/>
            <person name="Roy A.S."/>
            <person name="Kraemer L."/>
            <person name="Andreson R."/>
            <person name="Gutowska M.A."/>
            <person name="Wolf J."/>
            <person name="Bergner S.V."/>
            <person name="Schilhabel M.B."/>
            <person name="Klostermeier U.C."/>
            <person name="Beiko R.G."/>
            <person name="Rosenstiel P."/>
            <person name="Hippler M."/>
            <person name="Laroche J."/>
        </authorList>
    </citation>
    <scope>NUCLEOTIDE SEQUENCE [LARGE SCALE GENOMIC DNA]</scope>
    <source>
        <strain evidence="5 6">CCMP1005</strain>
    </source>
</reference>
<evidence type="ECO:0000313" key="5">
    <source>
        <dbReference type="EMBL" id="EJK45898.1"/>
    </source>
</evidence>
<dbReference type="PROSITE" id="PS50089">
    <property type="entry name" value="ZF_RING_2"/>
    <property type="match status" value="1"/>
</dbReference>
<dbReference type="AlphaFoldDB" id="K0R0V6"/>
<keyword evidence="2" id="KW-0479">Metal-binding</keyword>
<evidence type="ECO:0000259" key="4">
    <source>
        <dbReference type="PROSITE" id="PS50089"/>
    </source>
</evidence>
<feature type="region of interest" description="Disordered" evidence="3">
    <location>
        <begin position="1"/>
        <end position="20"/>
    </location>
</feature>
<keyword evidence="2" id="KW-0863">Zinc-finger</keyword>
<dbReference type="eggNOG" id="ENOG502S2H7">
    <property type="taxonomic scope" value="Eukaryota"/>
</dbReference>
<organism evidence="5 6">
    <name type="scientific">Thalassiosira oceanica</name>
    <name type="common">Marine diatom</name>
    <dbReference type="NCBI Taxonomy" id="159749"/>
    <lineage>
        <taxon>Eukaryota</taxon>
        <taxon>Sar</taxon>
        <taxon>Stramenopiles</taxon>
        <taxon>Ochrophyta</taxon>
        <taxon>Bacillariophyta</taxon>
        <taxon>Coscinodiscophyceae</taxon>
        <taxon>Thalassiosirophycidae</taxon>
        <taxon>Thalassiosirales</taxon>
        <taxon>Thalassiosiraceae</taxon>
        <taxon>Thalassiosira</taxon>
    </lineage>
</organism>
<evidence type="ECO:0000313" key="6">
    <source>
        <dbReference type="Proteomes" id="UP000266841"/>
    </source>
</evidence>
<evidence type="ECO:0000256" key="2">
    <source>
        <dbReference type="PROSITE-ProRule" id="PRU00175"/>
    </source>
</evidence>
<gene>
    <name evidence="5" type="ORF">THAOC_35464</name>
</gene>
<evidence type="ECO:0000256" key="1">
    <source>
        <dbReference type="ARBA" id="ARBA00038101"/>
    </source>
</evidence>
<dbReference type="PANTHER" id="PTHR11102">
    <property type="entry name" value="SEL-1-LIKE PROTEIN"/>
    <property type="match status" value="1"/>
</dbReference>
<keyword evidence="2" id="KW-0862">Zinc</keyword>
<dbReference type="InterPro" id="IPR050767">
    <property type="entry name" value="Sel1_AlgK"/>
</dbReference>
<feature type="domain" description="RING-type" evidence="4">
    <location>
        <begin position="42"/>
        <end position="88"/>
    </location>
</feature>
<dbReference type="SUPFAM" id="SSF81901">
    <property type="entry name" value="HCP-like"/>
    <property type="match status" value="1"/>
</dbReference>
<dbReference type="Proteomes" id="UP000266841">
    <property type="component" value="Unassembled WGS sequence"/>
</dbReference>
<sequence>MSNGAAAVADSANSEPAGLGGAQNLQQQLMASGHERPEEETCPICFDLIELPMVNHSTIKVCCMKRVCDGCILAARLRGMNDRCPFCRTPHPDDDASILAMVQKRVSKGDSRAIAYLGDSYYYGSLGLKKDLPRAIELWTEAVELGSLEAHHQLGVVYCNGIGIEKDQPRGIRLWQKAAKNGDVVSRHELGIVEYNNENDELAVQHFMISAKMGDQKSLNDIKDMFKEGLATKAQYAEALLGYRDAVEETKSRQREVAKRLGL</sequence>
<dbReference type="InterPro" id="IPR013083">
    <property type="entry name" value="Znf_RING/FYVE/PHD"/>
</dbReference>
<dbReference type="SMART" id="SM00671">
    <property type="entry name" value="SEL1"/>
    <property type="match status" value="3"/>
</dbReference>